<dbReference type="FunCoup" id="A0A2K1LAG5">
    <property type="interactions" value="784"/>
</dbReference>
<reference evidence="6" key="3">
    <citation type="submission" date="2020-12" db="UniProtKB">
        <authorList>
            <consortium name="EnsemblPlants"/>
        </authorList>
    </citation>
    <scope>IDENTIFICATION</scope>
</reference>
<dbReference type="PANTHER" id="PTHR15052">
    <property type="entry name" value="RNA POLYMERASE III TRANSCRIPTION INITIATION FACTOR COMPLEX SUBUNIT"/>
    <property type="match status" value="1"/>
</dbReference>
<dbReference type="GO" id="GO:0006383">
    <property type="term" value="P:transcription by RNA polymerase III"/>
    <property type="evidence" value="ECO:0000318"/>
    <property type="project" value="GO_Central"/>
</dbReference>
<evidence type="ECO:0000256" key="4">
    <source>
        <dbReference type="SAM" id="MobiDB-lite"/>
    </source>
</evidence>
<dbReference type="SUPFAM" id="SSF50978">
    <property type="entry name" value="WD40 repeat-like"/>
    <property type="match status" value="1"/>
</dbReference>
<dbReference type="GO" id="GO:0005634">
    <property type="term" value="C:nucleus"/>
    <property type="evidence" value="ECO:0007669"/>
    <property type="project" value="UniProtKB-SubCell"/>
</dbReference>
<keyword evidence="7" id="KW-1185">Reference proteome</keyword>
<keyword evidence="3" id="KW-0539">Nucleus</keyword>
<protein>
    <submittedName>
        <fullName evidence="5 6">Uncharacterized protein</fullName>
    </submittedName>
</protein>
<feature type="compositionally biased region" description="Polar residues" evidence="4">
    <location>
        <begin position="208"/>
        <end position="223"/>
    </location>
</feature>
<dbReference type="Gramene" id="Pp3c1_31470V3.1">
    <property type="protein sequence ID" value="Pp3c1_31470V3.1"/>
    <property type="gene ID" value="Pp3c1_31470"/>
</dbReference>
<evidence type="ECO:0000313" key="6">
    <source>
        <dbReference type="EnsemblPlants" id="Pp3c1_31470V3.1"/>
    </source>
</evidence>
<feature type="compositionally biased region" description="Acidic residues" evidence="4">
    <location>
        <begin position="253"/>
        <end position="264"/>
    </location>
</feature>
<accession>A0A2K1LAG5</accession>
<organism evidence="5">
    <name type="scientific">Physcomitrium patens</name>
    <name type="common">Spreading-leaved earth moss</name>
    <name type="synonym">Physcomitrella patens</name>
    <dbReference type="NCBI Taxonomy" id="3218"/>
    <lineage>
        <taxon>Eukaryota</taxon>
        <taxon>Viridiplantae</taxon>
        <taxon>Streptophyta</taxon>
        <taxon>Embryophyta</taxon>
        <taxon>Bryophyta</taxon>
        <taxon>Bryophytina</taxon>
        <taxon>Bryopsida</taxon>
        <taxon>Funariidae</taxon>
        <taxon>Funariales</taxon>
        <taxon>Funariaceae</taxon>
        <taxon>Physcomitrium</taxon>
    </lineage>
</organism>
<feature type="region of interest" description="Disordered" evidence="4">
    <location>
        <begin position="675"/>
        <end position="738"/>
    </location>
</feature>
<dbReference type="KEGG" id="ppp:112273275"/>
<dbReference type="InterPro" id="IPR015943">
    <property type="entry name" value="WD40/YVTN_repeat-like_dom_sf"/>
</dbReference>
<dbReference type="EnsemblPlants" id="Pp3c1_31470V3.1">
    <property type="protein sequence ID" value="Pp3c1_31470V3.1"/>
    <property type="gene ID" value="Pp3c1_31470"/>
</dbReference>
<feature type="region of interest" description="Disordered" evidence="4">
    <location>
        <begin position="161"/>
        <end position="276"/>
    </location>
</feature>
<name>A0A2K1LAG5_PHYPA</name>
<dbReference type="PANTHER" id="PTHR15052:SF2">
    <property type="entry name" value="GENERAL TRANSCRIPTION FACTOR 3C POLYPEPTIDE 2"/>
    <property type="match status" value="1"/>
</dbReference>
<dbReference type="Gene3D" id="2.130.10.10">
    <property type="entry name" value="YVTN repeat-like/Quinoprotein amine dehydrogenase"/>
    <property type="match status" value="1"/>
</dbReference>
<keyword evidence="2" id="KW-0804">Transcription</keyword>
<dbReference type="PaxDb" id="3218-PP1S397_28V6.1"/>
<reference evidence="5 7" key="2">
    <citation type="journal article" date="2018" name="Plant J.">
        <title>The Physcomitrella patens chromosome-scale assembly reveals moss genome structure and evolution.</title>
        <authorList>
            <person name="Lang D."/>
            <person name="Ullrich K.K."/>
            <person name="Murat F."/>
            <person name="Fuchs J."/>
            <person name="Jenkins J."/>
            <person name="Haas F.B."/>
            <person name="Piednoel M."/>
            <person name="Gundlach H."/>
            <person name="Van Bel M."/>
            <person name="Meyberg R."/>
            <person name="Vives C."/>
            <person name="Morata J."/>
            <person name="Symeonidi A."/>
            <person name="Hiss M."/>
            <person name="Muchero W."/>
            <person name="Kamisugi Y."/>
            <person name="Saleh O."/>
            <person name="Blanc G."/>
            <person name="Decker E.L."/>
            <person name="van Gessel N."/>
            <person name="Grimwood J."/>
            <person name="Hayes R.D."/>
            <person name="Graham S.W."/>
            <person name="Gunter L.E."/>
            <person name="McDaniel S.F."/>
            <person name="Hoernstein S.N.W."/>
            <person name="Larsson A."/>
            <person name="Li F.W."/>
            <person name="Perroud P.F."/>
            <person name="Phillips J."/>
            <person name="Ranjan P."/>
            <person name="Rokshar D.S."/>
            <person name="Rothfels C.J."/>
            <person name="Schneider L."/>
            <person name="Shu S."/>
            <person name="Stevenson D.W."/>
            <person name="Thummler F."/>
            <person name="Tillich M."/>
            <person name="Villarreal Aguilar J.C."/>
            <person name="Widiez T."/>
            <person name="Wong G.K."/>
            <person name="Wymore A."/>
            <person name="Zhang Y."/>
            <person name="Zimmer A.D."/>
            <person name="Quatrano R.S."/>
            <person name="Mayer K.F.X."/>
            <person name="Goodstein D."/>
            <person name="Casacuberta J.M."/>
            <person name="Vandepoele K."/>
            <person name="Reski R."/>
            <person name="Cuming A.C."/>
            <person name="Tuskan G.A."/>
            <person name="Maumus F."/>
            <person name="Salse J."/>
            <person name="Schmutz J."/>
            <person name="Rensing S.A."/>
        </authorList>
    </citation>
    <scope>NUCLEOTIDE SEQUENCE [LARGE SCALE GENOMIC DNA]</scope>
    <source>
        <strain evidence="6 7">cv. Gransden 2004</strain>
    </source>
</reference>
<evidence type="ECO:0000313" key="7">
    <source>
        <dbReference type="Proteomes" id="UP000006727"/>
    </source>
</evidence>
<feature type="compositionally biased region" description="Basic and acidic residues" evidence="4">
    <location>
        <begin position="682"/>
        <end position="698"/>
    </location>
</feature>
<dbReference type="InterPro" id="IPR001680">
    <property type="entry name" value="WD40_rpt"/>
</dbReference>
<dbReference type="Proteomes" id="UP000006727">
    <property type="component" value="Chromosome 1"/>
</dbReference>
<dbReference type="STRING" id="3218.A0A2K1LAG5"/>
<evidence type="ECO:0000256" key="1">
    <source>
        <dbReference type="ARBA" id="ARBA00004123"/>
    </source>
</evidence>
<dbReference type="Gramene" id="Pp3c1_31470V3.2">
    <property type="protein sequence ID" value="Pp3c1_31470V3.2"/>
    <property type="gene ID" value="Pp3c1_31470"/>
</dbReference>
<dbReference type="GO" id="GO:0000127">
    <property type="term" value="C:transcription factor TFIIIC complex"/>
    <property type="evidence" value="ECO:0000318"/>
    <property type="project" value="GO_Central"/>
</dbReference>
<sequence>MEGRGPDGGDDIDPAMRWLSEMSLQPDWLEECGFGEQTPGLCYIMEDEEGDVLGAATRPGLSLFGSEAVENPSSGSKNGAGMKSTCADVVFFVGGSVWTLDWCPRRPGWSSQVIQNEFLVVGAHPRQSPHHRLGESLHGKGLLQIWAIDLRPGKSTLVDENNGGDAMSNTPLDEGSRGGRLKGRGGKWGRGKERRATYDGFSDEEPNISASPVDTYTTLTGFNLTKGGREKARGKGRGKGRGRGKTTLKSSELEAETSDAEDVGPADNIKPGSPPETLLVYVKGRAKSKRDAASRSSHKNSLSKSPEVLPKMILGIVHEGEVTWDAKWRPVAEVDSTCESTEDLDGRASIRLGFLAAILGDGSVQVFDVPLPSIWELSGIYQLEKKEDEPPIIKINPIFHSSELQSNGHKSIPLAVEWSTWAPHDMLLVGCHDGTVAVFRVFPYPTPLEESRPLLFFTADSMTLRTIAWAPGGCGSAGQHLIATAGHSGWIRFWDLRDPYQPVYELQISRGVVTGIDWVSDPRCMLITMDDGSVRVLSLDKAATDTAVTGKHYTGTPTQGLASYYASYYAMWGVHVSRASGLVAYCGTDGNVLQFQLTEKALIKEGSRYRQPHYLCGAFAADAETGPVYIISQNPLFTRSSQKAALVQLTPQFRRDFLTRRNAVLKSHVAGSGFIPSGNPLDMEKPGNKKKKPEDKPSGSKPKKIKKSLAILEETSALGEDPQEESEPSAEFQNPTGGVQNLPLRVVAVQRLRWNCNRGKENWLAFGGAAGIIRCQHVLPKD</sequence>
<dbReference type="InterPro" id="IPR036322">
    <property type="entry name" value="WD40_repeat_dom_sf"/>
</dbReference>
<dbReference type="GeneID" id="112273275"/>
<dbReference type="OrthoDB" id="4703at2759"/>
<feature type="compositionally biased region" description="Basic residues" evidence="4">
    <location>
        <begin position="179"/>
        <end position="189"/>
    </location>
</feature>
<dbReference type="SMART" id="SM00320">
    <property type="entry name" value="WD40"/>
    <property type="match status" value="4"/>
</dbReference>
<dbReference type="InterPro" id="IPR052416">
    <property type="entry name" value="GTF3C_component"/>
</dbReference>
<comment type="subcellular location">
    <subcellularLocation>
        <location evidence="1">Nucleus</location>
    </subcellularLocation>
</comment>
<gene>
    <name evidence="6" type="primary">LOC112273275</name>
    <name evidence="5" type="ORF">PHYPA_001439</name>
</gene>
<dbReference type="EMBL" id="ABEU02000001">
    <property type="protein sequence ID" value="PNR63014.1"/>
    <property type="molecule type" value="Genomic_DNA"/>
</dbReference>
<reference evidence="5 7" key="1">
    <citation type="journal article" date="2008" name="Science">
        <title>The Physcomitrella genome reveals evolutionary insights into the conquest of land by plants.</title>
        <authorList>
            <person name="Rensing S."/>
            <person name="Lang D."/>
            <person name="Zimmer A."/>
            <person name="Terry A."/>
            <person name="Salamov A."/>
            <person name="Shapiro H."/>
            <person name="Nishiyama T."/>
            <person name="Perroud P.-F."/>
            <person name="Lindquist E."/>
            <person name="Kamisugi Y."/>
            <person name="Tanahashi T."/>
            <person name="Sakakibara K."/>
            <person name="Fujita T."/>
            <person name="Oishi K."/>
            <person name="Shin-I T."/>
            <person name="Kuroki Y."/>
            <person name="Toyoda A."/>
            <person name="Suzuki Y."/>
            <person name="Hashimoto A."/>
            <person name="Yamaguchi K."/>
            <person name="Sugano A."/>
            <person name="Kohara Y."/>
            <person name="Fujiyama A."/>
            <person name="Anterola A."/>
            <person name="Aoki S."/>
            <person name="Ashton N."/>
            <person name="Barbazuk W.B."/>
            <person name="Barker E."/>
            <person name="Bennetzen J."/>
            <person name="Bezanilla M."/>
            <person name="Blankenship R."/>
            <person name="Cho S.H."/>
            <person name="Dutcher S."/>
            <person name="Estelle M."/>
            <person name="Fawcett J.A."/>
            <person name="Gundlach H."/>
            <person name="Hanada K."/>
            <person name="Heyl A."/>
            <person name="Hicks K.A."/>
            <person name="Hugh J."/>
            <person name="Lohr M."/>
            <person name="Mayer K."/>
            <person name="Melkozernov A."/>
            <person name="Murata T."/>
            <person name="Nelson D."/>
            <person name="Pils B."/>
            <person name="Prigge M."/>
            <person name="Reiss B."/>
            <person name="Renner T."/>
            <person name="Rombauts S."/>
            <person name="Rushton P."/>
            <person name="Sanderfoot A."/>
            <person name="Schween G."/>
            <person name="Shiu S.-H."/>
            <person name="Stueber K."/>
            <person name="Theodoulou F.L."/>
            <person name="Tu H."/>
            <person name="Van de Peer Y."/>
            <person name="Verrier P.J."/>
            <person name="Waters E."/>
            <person name="Wood A."/>
            <person name="Yang L."/>
            <person name="Cove D."/>
            <person name="Cuming A."/>
            <person name="Hasebe M."/>
            <person name="Lucas S."/>
            <person name="Mishler D.B."/>
            <person name="Reski R."/>
            <person name="Grigoriev I."/>
            <person name="Quatrano R.S."/>
            <person name="Boore J.L."/>
        </authorList>
    </citation>
    <scope>NUCLEOTIDE SEQUENCE [LARGE SCALE GENOMIC DNA]</scope>
    <source>
        <strain evidence="6 7">cv. Gransden 2004</strain>
    </source>
</reference>
<evidence type="ECO:0000313" key="5">
    <source>
        <dbReference type="EMBL" id="PNR63014.1"/>
    </source>
</evidence>
<dbReference type="AlphaFoldDB" id="A0A2K1LAG5"/>
<evidence type="ECO:0000256" key="2">
    <source>
        <dbReference type="ARBA" id="ARBA00023163"/>
    </source>
</evidence>
<feature type="compositionally biased region" description="Basic residues" evidence="4">
    <location>
        <begin position="234"/>
        <end position="246"/>
    </location>
</feature>
<evidence type="ECO:0000256" key="3">
    <source>
        <dbReference type="ARBA" id="ARBA00023242"/>
    </source>
</evidence>
<dbReference type="RefSeq" id="XP_024357644.1">
    <property type="nucleotide sequence ID" value="XM_024501876.2"/>
</dbReference>
<dbReference type="EnsemblPlants" id="Pp3c1_31470V3.2">
    <property type="protein sequence ID" value="Pp3c1_31470V3.2"/>
    <property type="gene ID" value="Pp3c1_31470"/>
</dbReference>
<proteinExistence type="predicted"/>